<dbReference type="SUPFAM" id="SSF56112">
    <property type="entry name" value="Protein kinase-like (PK-like)"/>
    <property type="match status" value="1"/>
</dbReference>
<comment type="caution">
    <text evidence="6">The sequence shown here is derived from an EMBL/GenBank/DDBJ whole genome shotgun (WGS) entry which is preliminary data.</text>
</comment>
<evidence type="ECO:0000256" key="2">
    <source>
        <dbReference type="ARBA" id="ARBA00022741"/>
    </source>
</evidence>
<feature type="domain" description="Protein kinase" evidence="5">
    <location>
        <begin position="43"/>
        <end position="330"/>
    </location>
</feature>
<dbReference type="InterPro" id="IPR045269">
    <property type="entry name" value="Atg1-like"/>
</dbReference>
<sequence>MGACASVCSSDSSEGVKQHNVGHNIRNFTNTMHVTEPALADLYRGVKKLGEGSAAEVWLCRSLRAGEPDVALKLFRRPFQEAPQSSLSREIQVPMDLSEGCVSMIDAYDAYLTPQHLVLSLEPVLGGNLKAYLDVKASKASNGYVMDEDEARYFFQQIVLSLVHLHEHSWTHRDVKLSNVLLTKSDPHEVRFCDFGFAKPLDDPAGRQLATTHLGTYEYMSPELLENAAAGQQSPYDPRAVDVWSSGVMLTMLLFGSKPFNHNRAADAGYSAAEEALWKVETSRPWYEADLLKGAAATISPEGKDLLDRIFTIDPVRRISMREVQQHPWLQKPLSSKYQRVASSLASRQAQLEQTVGLHTADAGKVAARRSQLEDLVMQACASQGQKGL</sequence>
<dbReference type="InterPro" id="IPR000719">
    <property type="entry name" value="Prot_kinase_dom"/>
</dbReference>
<dbReference type="Gene3D" id="1.10.510.10">
    <property type="entry name" value="Transferase(Phosphotransferase) domain 1"/>
    <property type="match status" value="1"/>
</dbReference>
<dbReference type="GO" id="GO:0005776">
    <property type="term" value="C:autophagosome"/>
    <property type="evidence" value="ECO:0007669"/>
    <property type="project" value="TreeGrafter"/>
</dbReference>
<dbReference type="SMART" id="SM00220">
    <property type="entry name" value="S_TKc"/>
    <property type="match status" value="1"/>
</dbReference>
<dbReference type="GO" id="GO:0005524">
    <property type="term" value="F:ATP binding"/>
    <property type="evidence" value="ECO:0007669"/>
    <property type="project" value="UniProtKB-KW"/>
</dbReference>
<dbReference type="Proteomes" id="UP001438707">
    <property type="component" value="Unassembled WGS sequence"/>
</dbReference>
<dbReference type="EMBL" id="JALJOS010000068">
    <property type="protein sequence ID" value="KAK9817476.1"/>
    <property type="molecule type" value="Genomic_DNA"/>
</dbReference>
<keyword evidence="3" id="KW-0418">Kinase</keyword>
<accession>A0AAW1Q6E2</accession>
<keyword evidence="7" id="KW-1185">Reference proteome</keyword>
<dbReference type="AlphaFoldDB" id="A0AAW1Q6E2"/>
<evidence type="ECO:0000259" key="5">
    <source>
        <dbReference type="PROSITE" id="PS50011"/>
    </source>
</evidence>
<dbReference type="PANTHER" id="PTHR24348">
    <property type="entry name" value="SERINE/THREONINE-PROTEIN KINASE UNC-51-RELATED"/>
    <property type="match status" value="1"/>
</dbReference>
<dbReference type="Pfam" id="PF00069">
    <property type="entry name" value="Pkinase"/>
    <property type="match status" value="1"/>
</dbReference>
<reference evidence="6 7" key="1">
    <citation type="journal article" date="2024" name="Nat. Commun.">
        <title>Phylogenomics reveals the evolutionary origins of lichenization in chlorophyte algae.</title>
        <authorList>
            <person name="Puginier C."/>
            <person name="Libourel C."/>
            <person name="Otte J."/>
            <person name="Skaloud P."/>
            <person name="Haon M."/>
            <person name="Grisel S."/>
            <person name="Petersen M."/>
            <person name="Berrin J.G."/>
            <person name="Delaux P.M."/>
            <person name="Dal Grande F."/>
            <person name="Keller J."/>
        </authorList>
    </citation>
    <scope>NUCLEOTIDE SEQUENCE [LARGE SCALE GENOMIC DNA]</scope>
    <source>
        <strain evidence="6 7">SAG 2145</strain>
    </source>
</reference>
<evidence type="ECO:0000256" key="4">
    <source>
        <dbReference type="ARBA" id="ARBA00022840"/>
    </source>
</evidence>
<dbReference type="GO" id="GO:0016020">
    <property type="term" value="C:membrane"/>
    <property type="evidence" value="ECO:0007669"/>
    <property type="project" value="TreeGrafter"/>
</dbReference>
<proteinExistence type="predicted"/>
<keyword evidence="2" id="KW-0547">Nucleotide-binding</keyword>
<dbReference type="GO" id="GO:0010506">
    <property type="term" value="P:regulation of autophagy"/>
    <property type="evidence" value="ECO:0007669"/>
    <property type="project" value="InterPro"/>
</dbReference>
<evidence type="ECO:0000256" key="3">
    <source>
        <dbReference type="ARBA" id="ARBA00022777"/>
    </source>
</evidence>
<dbReference type="GO" id="GO:0004674">
    <property type="term" value="F:protein serine/threonine kinase activity"/>
    <property type="evidence" value="ECO:0007669"/>
    <property type="project" value="InterPro"/>
</dbReference>
<dbReference type="GO" id="GO:0005829">
    <property type="term" value="C:cytosol"/>
    <property type="evidence" value="ECO:0007669"/>
    <property type="project" value="TreeGrafter"/>
</dbReference>
<gene>
    <name evidence="6" type="ORF">WJX74_000353</name>
</gene>
<dbReference type="GO" id="GO:0000045">
    <property type="term" value="P:autophagosome assembly"/>
    <property type="evidence" value="ECO:0007669"/>
    <property type="project" value="TreeGrafter"/>
</dbReference>
<keyword evidence="1" id="KW-0808">Transferase</keyword>
<organism evidence="6 7">
    <name type="scientific">Apatococcus lobatus</name>
    <dbReference type="NCBI Taxonomy" id="904363"/>
    <lineage>
        <taxon>Eukaryota</taxon>
        <taxon>Viridiplantae</taxon>
        <taxon>Chlorophyta</taxon>
        <taxon>core chlorophytes</taxon>
        <taxon>Trebouxiophyceae</taxon>
        <taxon>Chlorellales</taxon>
        <taxon>Chlorellaceae</taxon>
        <taxon>Apatococcus</taxon>
    </lineage>
</organism>
<evidence type="ECO:0000313" key="7">
    <source>
        <dbReference type="Proteomes" id="UP001438707"/>
    </source>
</evidence>
<dbReference type="GO" id="GO:0000407">
    <property type="term" value="C:phagophore assembly site"/>
    <property type="evidence" value="ECO:0007669"/>
    <property type="project" value="TreeGrafter"/>
</dbReference>
<keyword evidence="4" id="KW-0067">ATP-binding</keyword>
<dbReference type="PROSITE" id="PS50011">
    <property type="entry name" value="PROTEIN_KINASE_DOM"/>
    <property type="match status" value="1"/>
</dbReference>
<dbReference type="InterPro" id="IPR011009">
    <property type="entry name" value="Kinase-like_dom_sf"/>
</dbReference>
<protein>
    <recommendedName>
        <fullName evidence="5">Protein kinase domain-containing protein</fullName>
    </recommendedName>
</protein>
<evidence type="ECO:0000256" key="1">
    <source>
        <dbReference type="ARBA" id="ARBA00022679"/>
    </source>
</evidence>
<evidence type="ECO:0000313" key="6">
    <source>
        <dbReference type="EMBL" id="KAK9817476.1"/>
    </source>
</evidence>
<dbReference type="PANTHER" id="PTHR24348:SF22">
    <property type="entry name" value="NON-SPECIFIC SERINE_THREONINE PROTEIN KINASE"/>
    <property type="match status" value="1"/>
</dbReference>
<name>A0AAW1Q6E2_9CHLO</name>